<reference evidence="1 2" key="1">
    <citation type="submission" date="2018-11" db="EMBL/GenBank/DDBJ databases">
        <title>Microbial catabolism of amino acid.</title>
        <authorList>
            <person name="Hibi M."/>
            <person name="Ogawa J."/>
        </authorList>
    </citation>
    <scope>NUCLEOTIDE SEQUENCE [LARGE SCALE GENOMIC DNA]</scope>
    <source>
        <strain evidence="1 2">C31-06</strain>
    </source>
</reference>
<proteinExistence type="predicted"/>
<name>A0A402C329_RHOWR</name>
<dbReference type="AlphaFoldDB" id="A0A402C329"/>
<comment type="caution">
    <text evidence="1">The sequence shown here is derived from an EMBL/GenBank/DDBJ whole genome shotgun (WGS) entry which is preliminary data.</text>
</comment>
<accession>A0A402C329</accession>
<gene>
    <name evidence="1" type="ORF">Rhow_000873</name>
</gene>
<protein>
    <submittedName>
        <fullName evidence="1">Uncharacterized protein</fullName>
    </submittedName>
</protein>
<sequence>MLADMTGTEEMAPFLVRAHLSSGLAHATPWGISLDGILAAELWADHKAAAWGRGEYVPALTPECAPPDLELPLARCELAGEDWHWCATCSFPEDPAGDPVVRHWASRADHRGLEQLSHTLPAVISDRQGRYRARYMPLMITSTRTVTWRGVGDLDVVATILGGLDVIGKKRAHGEGRVLRWEFEHCPAANLWESAHLHSDGTLGRTTPPACVADRLEPESAGFGLAGLRPPYMHPTRMRQLHLPR</sequence>
<dbReference type="EMBL" id="BHYM01000013">
    <property type="protein sequence ID" value="GCE37989.1"/>
    <property type="molecule type" value="Genomic_DNA"/>
</dbReference>
<evidence type="ECO:0000313" key="1">
    <source>
        <dbReference type="EMBL" id="GCE37989.1"/>
    </source>
</evidence>
<evidence type="ECO:0000313" key="2">
    <source>
        <dbReference type="Proteomes" id="UP000287519"/>
    </source>
</evidence>
<dbReference type="Proteomes" id="UP000287519">
    <property type="component" value="Unassembled WGS sequence"/>
</dbReference>
<organism evidence="1 2">
    <name type="scientific">Rhodococcus wratislaviensis</name>
    <name type="common">Tsukamurella wratislaviensis</name>
    <dbReference type="NCBI Taxonomy" id="44752"/>
    <lineage>
        <taxon>Bacteria</taxon>
        <taxon>Bacillati</taxon>
        <taxon>Actinomycetota</taxon>
        <taxon>Actinomycetes</taxon>
        <taxon>Mycobacteriales</taxon>
        <taxon>Nocardiaceae</taxon>
        <taxon>Rhodococcus</taxon>
    </lineage>
</organism>
<keyword evidence="2" id="KW-1185">Reference proteome</keyword>